<feature type="domain" description="AIG1-type G" evidence="5">
    <location>
        <begin position="63"/>
        <end position="266"/>
    </location>
</feature>
<evidence type="ECO:0000256" key="1">
    <source>
        <dbReference type="ARBA" id="ARBA00008535"/>
    </source>
</evidence>
<evidence type="ECO:0000313" key="6">
    <source>
        <dbReference type="EMBL" id="KAK7487679.1"/>
    </source>
</evidence>
<keyword evidence="4" id="KW-0472">Membrane</keyword>
<comment type="similarity">
    <text evidence="1">Belongs to the TRAFAC class TrmE-Era-EngA-EngB-Septin-like GTPase superfamily. AIG1/Toc34/Toc159-like paraseptin GTPase family. IAN subfamily.</text>
</comment>
<dbReference type="EMBL" id="JACVVK020000161">
    <property type="protein sequence ID" value="KAK7487679.1"/>
    <property type="molecule type" value="Genomic_DNA"/>
</dbReference>
<evidence type="ECO:0000259" key="5">
    <source>
        <dbReference type="PROSITE" id="PS51720"/>
    </source>
</evidence>
<comment type="caution">
    <text evidence="6">The sequence shown here is derived from an EMBL/GenBank/DDBJ whole genome shotgun (WGS) entry which is preliminary data.</text>
</comment>
<dbReference type="FunFam" id="3.40.50.300:FF:000366">
    <property type="entry name" value="GTPase, IMAP family member 2"/>
    <property type="match status" value="1"/>
</dbReference>
<keyword evidence="2" id="KW-0547">Nucleotide-binding</keyword>
<dbReference type="InterPro" id="IPR027417">
    <property type="entry name" value="P-loop_NTPase"/>
</dbReference>
<feature type="transmembrane region" description="Helical" evidence="4">
    <location>
        <begin position="566"/>
        <end position="585"/>
    </location>
</feature>
<protein>
    <recommendedName>
        <fullName evidence="5">AIG1-type G domain-containing protein</fullName>
    </recommendedName>
</protein>
<organism evidence="6 7">
    <name type="scientific">Batillaria attramentaria</name>
    <dbReference type="NCBI Taxonomy" id="370345"/>
    <lineage>
        <taxon>Eukaryota</taxon>
        <taxon>Metazoa</taxon>
        <taxon>Spiralia</taxon>
        <taxon>Lophotrochozoa</taxon>
        <taxon>Mollusca</taxon>
        <taxon>Gastropoda</taxon>
        <taxon>Caenogastropoda</taxon>
        <taxon>Sorbeoconcha</taxon>
        <taxon>Cerithioidea</taxon>
        <taxon>Batillariidae</taxon>
        <taxon>Batillaria</taxon>
    </lineage>
</organism>
<dbReference type="PANTHER" id="PTHR10903">
    <property type="entry name" value="GTPASE, IMAP FAMILY MEMBER-RELATED"/>
    <property type="match status" value="1"/>
</dbReference>
<evidence type="ECO:0000313" key="7">
    <source>
        <dbReference type="Proteomes" id="UP001519460"/>
    </source>
</evidence>
<keyword evidence="3" id="KW-0342">GTP-binding</keyword>
<evidence type="ECO:0000256" key="4">
    <source>
        <dbReference type="SAM" id="Phobius"/>
    </source>
</evidence>
<dbReference type="PROSITE" id="PS51720">
    <property type="entry name" value="G_AIG1"/>
    <property type="match status" value="2"/>
</dbReference>
<evidence type="ECO:0000256" key="2">
    <source>
        <dbReference type="ARBA" id="ARBA00022741"/>
    </source>
</evidence>
<dbReference type="AlphaFoldDB" id="A0ABD0KKK6"/>
<dbReference type="PANTHER" id="PTHR10903:SF184">
    <property type="entry name" value="GTP-BINDING PROTEIN A"/>
    <property type="match status" value="1"/>
</dbReference>
<keyword evidence="4" id="KW-0812">Transmembrane</keyword>
<keyword evidence="4" id="KW-1133">Transmembrane helix</keyword>
<feature type="domain" description="AIG1-type G" evidence="5">
    <location>
        <begin position="355"/>
        <end position="559"/>
    </location>
</feature>
<sequence>MSTFQGKTALLPAGFTSSDLSQEAAPSSAGVAVGTHRLLLVCSSFTSSIKIHSDLHIYNVIHSDNQRVVLLGKTGAGKSSLGNTLLGREAFLVARGLSSGTEKCLFADAEVTDTPGLCDTHRSDKEVLKEISKSVALVAPGPHVILMVLRCDRRFTEEEYYAYTALKKLFGDDICKFMIVVFAGMDALGNTEAEQQKVLIKQTQSSDVKKLQEILSDARGRFFGINNVAPRDQRDKQARKLLAMMKDLVKENHGNCFRNKLCEEVGGLVEERVQQRMQQNANTTRAQAEMETKKNIVEEKEGGDFWPKVLEVVSKALTLAIALVEVFTAGKKGGASEDDTDDTAENVEATAAAENNEVRILVIGKTGNGKSSVCNTILGREEFKTGRSMSSTTLEAQTAEVERGGRRIKVIDTPDITNCEMNEQQMQAEVSKWKTMTSPHPTIIVLTVRCDVRYTQEEHDIYRGIKSLWGDNSFCKRLVVAFTFGDLQGEKLEEELKTACGELQNVLKDAGRRYAVFDNGPKTTAEDKARTVNKVLHLAKTLEEKEQHELTQQHHRIENTERNLDFALFILLFLIILAFLVLVVLQE</sequence>
<dbReference type="Pfam" id="PF04548">
    <property type="entry name" value="AIG1"/>
    <property type="match status" value="2"/>
</dbReference>
<dbReference type="Proteomes" id="UP001519460">
    <property type="component" value="Unassembled WGS sequence"/>
</dbReference>
<dbReference type="Gene3D" id="3.40.50.300">
    <property type="entry name" value="P-loop containing nucleotide triphosphate hydrolases"/>
    <property type="match status" value="2"/>
</dbReference>
<dbReference type="InterPro" id="IPR006703">
    <property type="entry name" value="G_AIG1"/>
</dbReference>
<proteinExistence type="inferred from homology"/>
<accession>A0ABD0KKK6</accession>
<dbReference type="SUPFAM" id="SSF52540">
    <property type="entry name" value="P-loop containing nucleoside triphosphate hydrolases"/>
    <property type="match status" value="2"/>
</dbReference>
<name>A0ABD0KKK6_9CAEN</name>
<keyword evidence="7" id="KW-1185">Reference proteome</keyword>
<gene>
    <name evidence="6" type="ORF">BaRGS_00021098</name>
</gene>
<reference evidence="6 7" key="1">
    <citation type="journal article" date="2023" name="Sci. Data">
        <title>Genome assembly of the Korean intertidal mud-creeper Batillaria attramentaria.</title>
        <authorList>
            <person name="Patra A.K."/>
            <person name="Ho P.T."/>
            <person name="Jun S."/>
            <person name="Lee S.J."/>
            <person name="Kim Y."/>
            <person name="Won Y.J."/>
        </authorList>
    </citation>
    <scope>NUCLEOTIDE SEQUENCE [LARGE SCALE GENOMIC DNA]</scope>
    <source>
        <strain evidence="6">Wonlab-2016</strain>
    </source>
</reference>
<feature type="non-terminal residue" evidence="6">
    <location>
        <position position="587"/>
    </location>
</feature>
<dbReference type="InterPro" id="IPR045058">
    <property type="entry name" value="GIMA/IAN/Toc"/>
</dbReference>
<dbReference type="GO" id="GO:0005525">
    <property type="term" value="F:GTP binding"/>
    <property type="evidence" value="ECO:0007669"/>
    <property type="project" value="UniProtKB-KW"/>
</dbReference>
<evidence type="ECO:0000256" key="3">
    <source>
        <dbReference type="ARBA" id="ARBA00023134"/>
    </source>
</evidence>